<feature type="compositionally biased region" description="Polar residues" evidence="4">
    <location>
        <begin position="507"/>
        <end position="517"/>
    </location>
</feature>
<evidence type="ECO:0000256" key="1">
    <source>
        <dbReference type="ARBA" id="ARBA00022741"/>
    </source>
</evidence>
<evidence type="ECO:0000256" key="3">
    <source>
        <dbReference type="PROSITE-ProRule" id="PRU10141"/>
    </source>
</evidence>
<dbReference type="GO" id="GO:0005634">
    <property type="term" value="C:nucleus"/>
    <property type="evidence" value="ECO:0007669"/>
    <property type="project" value="TreeGrafter"/>
</dbReference>
<dbReference type="PROSITE" id="PS00107">
    <property type="entry name" value="PROTEIN_KINASE_ATP"/>
    <property type="match status" value="1"/>
</dbReference>
<feature type="binding site" evidence="3">
    <location>
        <position position="59"/>
    </location>
    <ligand>
        <name>ATP</name>
        <dbReference type="ChEBI" id="CHEBI:30616"/>
    </ligand>
</feature>
<dbReference type="PROSITE" id="PS50011">
    <property type="entry name" value="PROTEIN_KINASE_DOM"/>
    <property type="match status" value="1"/>
</dbReference>
<evidence type="ECO:0000259" key="5">
    <source>
        <dbReference type="PROSITE" id="PS50011"/>
    </source>
</evidence>
<dbReference type="EMBL" id="HBHI01008960">
    <property type="protein sequence ID" value="CAD9662627.1"/>
    <property type="molecule type" value="Transcribed_RNA"/>
</dbReference>
<dbReference type="InterPro" id="IPR011009">
    <property type="entry name" value="Kinase-like_dom_sf"/>
</dbReference>
<dbReference type="SMART" id="SM00220">
    <property type="entry name" value="S_TKc"/>
    <property type="match status" value="1"/>
</dbReference>
<dbReference type="GO" id="GO:0044773">
    <property type="term" value="P:mitotic DNA damage checkpoint signaling"/>
    <property type="evidence" value="ECO:0007669"/>
    <property type="project" value="TreeGrafter"/>
</dbReference>
<dbReference type="GO" id="GO:0005524">
    <property type="term" value="F:ATP binding"/>
    <property type="evidence" value="ECO:0007669"/>
    <property type="project" value="UniProtKB-UniRule"/>
</dbReference>
<dbReference type="Gene3D" id="1.10.510.10">
    <property type="entry name" value="Transferase(Phosphotransferase) domain 1"/>
    <property type="match status" value="1"/>
</dbReference>
<evidence type="ECO:0000256" key="2">
    <source>
        <dbReference type="ARBA" id="ARBA00022840"/>
    </source>
</evidence>
<gene>
    <name evidence="6" type="ORF">EANT1437_LOCUS4598</name>
</gene>
<evidence type="ECO:0000256" key="4">
    <source>
        <dbReference type="SAM" id="MobiDB-lite"/>
    </source>
</evidence>
<dbReference type="PANTHER" id="PTHR44167:SF30">
    <property type="entry name" value="PHOSPHORYLASE KINASE"/>
    <property type="match status" value="1"/>
</dbReference>
<reference evidence="6" key="1">
    <citation type="submission" date="2021-01" db="EMBL/GenBank/DDBJ databases">
        <authorList>
            <person name="Corre E."/>
            <person name="Pelletier E."/>
            <person name="Niang G."/>
            <person name="Scheremetjew M."/>
            <person name="Finn R."/>
            <person name="Kale V."/>
            <person name="Holt S."/>
            <person name="Cochrane G."/>
            <person name="Meng A."/>
            <person name="Brown T."/>
            <person name="Cohen L."/>
        </authorList>
    </citation>
    <scope>NUCLEOTIDE SEQUENCE</scope>
    <source>
        <strain evidence="6">CCMP1452</strain>
    </source>
</reference>
<dbReference type="SUPFAM" id="SSF56112">
    <property type="entry name" value="Protein kinase-like (PK-like)"/>
    <property type="match status" value="1"/>
</dbReference>
<accession>A0A7S2R6Z7</accession>
<evidence type="ECO:0000313" key="6">
    <source>
        <dbReference type="EMBL" id="CAD9662627.1"/>
    </source>
</evidence>
<dbReference type="PANTHER" id="PTHR44167">
    <property type="entry name" value="OVARIAN-SPECIFIC SERINE/THREONINE-PROTEIN KINASE LOK-RELATED"/>
    <property type="match status" value="1"/>
</dbReference>
<dbReference type="InterPro" id="IPR008271">
    <property type="entry name" value="Ser/Thr_kinase_AS"/>
</dbReference>
<dbReference type="GO" id="GO:0004674">
    <property type="term" value="F:protein serine/threonine kinase activity"/>
    <property type="evidence" value="ECO:0007669"/>
    <property type="project" value="TreeGrafter"/>
</dbReference>
<dbReference type="InterPro" id="IPR000719">
    <property type="entry name" value="Prot_kinase_dom"/>
</dbReference>
<dbReference type="Pfam" id="PF00069">
    <property type="entry name" value="Pkinase"/>
    <property type="match status" value="1"/>
</dbReference>
<dbReference type="PROSITE" id="PS00108">
    <property type="entry name" value="PROTEIN_KINASE_ST"/>
    <property type="match status" value="1"/>
</dbReference>
<proteinExistence type="predicted"/>
<dbReference type="InterPro" id="IPR017441">
    <property type="entry name" value="Protein_kinase_ATP_BS"/>
</dbReference>
<name>A0A7S2R6Z7_9STRA</name>
<sequence length="543" mass="61349">MGCSSSKQNVIDFARGNEKDFHERFVEEEVLGQGEFGVVKQCMDLHARDGDDNKHLAVKILRKGITWKDNTLFMPIKPEALKLECGILKDLGGRHCILELIGVWESPSNLYMVTEQCDGGEMMQYVAKAHNEGIHTEDVSRIAMELISAVNHCNDHGVIHRDIKPENIMFQRSEPGSSLRLIDFGCACRDAPDPAVPNSQDPSRHTTFAGTPFYISPEMFQRNYTHKTDIWSVGITLYVLVAGYPVEQLQKAFNLLQSSDRNLRDLPGMPKDELPDSFFEMLHKMLTYKHKIRHSADQILPTEFIKLHNLSESAPTDEHLDTLGPLQPSGTGKKRPNLLVSTAYRHSAYLAYETFERSVTALLAAVLLRTHLDELVKKLSKPVVDDQSQDTSSNSDTANKMRLQVIQVQQLKKALQEINQTECAEMINNLPNAASYDGYAYHWKLLMQFTEEQSNKTSSYARQAELDNSMGRRTRSLLTLRKAQKDALDLSDHGGQHAANAQRKRQNNLQDNSSVHGSSMFDGLKRKKRNAKKKDVLNSSSHF</sequence>
<keyword evidence="2 3" id="KW-0067">ATP-binding</keyword>
<feature type="region of interest" description="Disordered" evidence="4">
    <location>
        <begin position="490"/>
        <end position="543"/>
    </location>
</feature>
<protein>
    <recommendedName>
        <fullName evidence="5">Protein kinase domain-containing protein</fullName>
    </recommendedName>
</protein>
<dbReference type="AlphaFoldDB" id="A0A7S2R6Z7"/>
<organism evidence="6">
    <name type="scientific">Eucampia antarctica</name>
    <dbReference type="NCBI Taxonomy" id="49252"/>
    <lineage>
        <taxon>Eukaryota</taxon>
        <taxon>Sar</taxon>
        <taxon>Stramenopiles</taxon>
        <taxon>Ochrophyta</taxon>
        <taxon>Bacillariophyta</taxon>
        <taxon>Mediophyceae</taxon>
        <taxon>Biddulphiophycidae</taxon>
        <taxon>Hemiaulales</taxon>
        <taxon>Hemiaulaceae</taxon>
        <taxon>Eucampia</taxon>
    </lineage>
</organism>
<keyword evidence="1 3" id="KW-0547">Nucleotide-binding</keyword>
<feature type="domain" description="Protein kinase" evidence="5">
    <location>
        <begin position="25"/>
        <end position="305"/>
    </location>
</feature>